<evidence type="ECO:0000256" key="1">
    <source>
        <dbReference type="ARBA" id="ARBA00004127"/>
    </source>
</evidence>
<dbReference type="GO" id="GO:0012505">
    <property type="term" value="C:endomembrane system"/>
    <property type="evidence" value="ECO:0007669"/>
    <property type="project" value="UniProtKB-SubCell"/>
</dbReference>
<feature type="transmembrane region" description="Helical" evidence="5">
    <location>
        <begin position="12"/>
        <end position="28"/>
    </location>
</feature>
<keyword evidence="2 5" id="KW-0812">Transmembrane</keyword>
<sequence>MRWLELRVPPLFVWVVFAGAMFGVARLVPTPTFKLPGASVYAIALVVLGAAVALVGVVAFRRAGTTVNPITPSAAGIVVSGGIYRFTRNPMYLGFLVALAGWAIQLSNVAAALLLPAFVAYMTRFQIKPEEQALAAKFGPQFMQYRSRVRRWV</sequence>
<feature type="transmembrane region" description="Helical" evidence="5">
    <location>
        <begin position="67"/>
        <end position="86"/>
    </location>
</feature>
<evidence type="ECO:0000313" key="6">
    <source>
        <dbReference type="EMBL" id="QOV92434.1"/>
    </source>
</evidence>
<comment type="subcellular location">
    <subcellularLocation>
        <location evidence="1">Endomembrane system</location>
        <topology evidence="1">Multi-pass membrane protein</topology>
    </subcellularLocation>
</comment>
<dbReference type="Gene3D" id="1.20.120.1630">
    <property type="match status" value="1"/>
</dbReference>
<dbReference type="KEGG" id="hbs:IPV69_15225"/>
<proteinExistence type="predicted"/>
<organism evidence="6 7">
    <name type="scientific">Humisphaera borealis</name>
    <dbReference type="NCBI Taxonomy" id="2807512"/>
    <lineage>
        <taxon>Bacteria</taxon>
        <taxon>Pseudomonadati</taxon>
        <taxon>Planctomycetota</taxon>
        <taxon>Phycisphaerae</taxon>
        <taxon>Tepidisphaerales</taxon>
        <taxon>Tepidisphaeraceae</taxon>
        <taxon>Humisphaera</taxon>
    </lineage>
</organism>
<feature type="transmembrane region" description="Helical" evidence="5">
    <location>
        <begin position="92"/>
        <end position="119"/>
    </location>
</feature>
<dbReference type="PANTHER" id="PTHR12714:SF24">
    <property type="entry name" value="SLR1182 PROTEIN"/>
    <property type="match status" value="1"/>
</dbReference>
<keyword evidence="7" id="KW-1185">Reference proteome</keyword>
<feature type="transmembrane region" description="Helical" evidence="5">
    <location>
        <begin position="40"/>
        <end position="60"/>
    </location>
</feature>
<dbReference type="EMBL" id="CP063458">
    <property type="protein sequence ID" value="QOV92434.1"/>
    <property type="molecule type" value="Genomic_DNA"/>
</dbReference>
<reference evidence="6 7" key="1">
    <citation type="submission" date="2020-10" db="EMBL/GenBank/DDBJ databases">
        <title>Wide distribution of Phycisphaera-like planctomycetes from WD2101 soil group in peatlands and genome analysis of the first cultivated representative.</title>
        <authorList>
            <person name="Dedysh S.N."/>
            <person name="Beletsky A.V."/>
            <person name="Ivanova A."/>
            <person name="Kulichevskaya I.S."/>
            <person name="Suzina N.E."/>
            <person name="Philippov D.A."/>
            <person name="Rakitin A.L."/>
            <person name="Mardanov A.V."/>
            <person name="Ravin N.V."/>
        </authorList>
    </citation>
    <scope>NUCLEOTIDE SEQUENCE [LARGE SCALE GENOMIC DNA]</scope>
    <source>
        <strain evidence="6 7">M1803</strain>
    </source>
</reference>
<evidence type="ECO:0000256" key="4">
    <source>
        <dbReference type="ARBA" id="ARBA00023136"/>
    </source>
</evidence>
<dbReference type="PANTHER" id="PTHR12714">
    <property type="entry name" value="PROTEIN-S ISOPRENYLCYSTEINE O-METHYLTRANSFERASE"/>
    <property type="match status" value="1"/>
</dbReference>
<dbReference type="AlphaFoldDB" id="A0A7M2X436"/>
<evidence type="ECO:0000256" key="3">
    <source>
        <dbReference type="ARBA" id="ARBA00022989"/>
    </source>
</evidence>
<evidence type="ECO:0000256" key="5">
    <source>
        <dbReference type="SAM" id="Phobius"/>
    </source>
</evidence>
<name>A0A7M2X436_9BACT</name>
<evidence type="ECO:0000313" key="7">
    <source>
        <dbReference type="Proteomes" id="UP000593765"/>
    </source>
</evidence>
<gene>
    <name evidence="6" type="ORF">IPV69_15225</name>
</gene>
<keyword evidence="4 5" id="KW-0472">Membrane</keyword>
<dbReference type="Pfam" id="PF04191">
    <property type="entry name" value="PEMT"/>
    <property type="match status" value="1"/>
</dbReference>
<keyword evidence="3 5" id="KW-1133">Transmembrane helix</keyword>
<dbReference type="InterPro" id="IPR007318">
    <property type="entry name" value="Phopholipid_MeTrfase"/>
</dbReference>
<accession>A0A7M2X436</accession>
<protein>
    <submittedName>
        <fullName evidence="6">Isoprenylcysteine carboxylmethyltransferase family protein</fullName>
    </submittedName>
</protein>
<evidence type="ECO:0000256" key="2">
    <source>
        <dbReference type="ARBA" id="ARBA00022692"/>
    </source>
</evidence>
<dbReference type="GO" id="GO:0016740">
    <property type="term" value="F:transferase activity"/>
    <property type="evidence" value="ECO:0007669"/>
    <property type="project" value="UniProtKB-ARBA"/>
</dbReference>
<dbReference type="Proteomes" id="UP000593765">
    <property type="component" value="Chromosome"/>
</dbReference>